<proteinExistence type="predicted"/>
<keyword evidence="5" id="KW-0862">Zinc</keyword>
<feature type="domain" description="C2H2-type" evidence="10">
    <location>
        <begin position="584"/>
        <end position="611"/>
    </location>
</feature>
<protein>
    <recommendedName>
        <fullName evidence="10">C2H2-type domain-containing protein</fullName>
    </recommendedName>
</protein>
<evidence type="ECO:0000256" key="1">
    <source>
        <dbReference type="ARBA" id="ARBA00004123"/>
    </source>
</evidence>
<dbReference type="Proteomes" id="UP000245119">
    <property type="component" value="Linkage Group LG13"/>
</dbReference>
<evidence type="ECO:0000259" key="10">
    <source>
        <dbReference type="PROSITE" id="PS50157"/>
    </source>
</evidence>
<feature type="compositionally biased region" description="Polar residues" evidence="9">
    <location>
        <begin position="118"/>
        <end position="127"/>
    </location>
</feature>
<evidence type="ECO:0000313" key="11">
    <source>
        <dbReference type="EMBL" id="PVD19549.1"/>
    </source>
</evidence>
<feature type="region of interest" description="Disordered" evidence="9">
    <location>
        <begin position="150"/>
        <end position="173"/>
    </location>
</feature>
<evidence type="ECO:0000256" key="5">
    <source>
        <dbReference type="ARBA" id="ARBA00022833"/>
    </source>
</evidence>
<keyword evidence="4 8" id="KW-0863">Zinc-finger</keyword>
<dbReference type="PROSITE" id="PS50157">
    <property type="entry name" value="ZINC_FINGER_C2H2_2"/>
    <property type="match status" value="5"/>
</dbReference>
<dbReference type="GO" id="GO:0003700">
    <property type="term" value="F:DNA-binding transcription factor activity"/>
    <property type="evidence" value="ECO:0007669"/>
    <property type="project" value="TreeGrafter"/>
</dbReference>
<feature type="domain" description="C2H2-type" evidence="10">
    <location>
        <begin position="827"/>
        <end position="855"/>
    </location>
</feature>
<dbReference type="GO" id="GO:0000978">
    <property type="term" value="F:RNA polymerase II cis-regulatory region sequence-specific DNA binding"/>
    <property type="evidence" value="ECO:0007669"/>
    <property type="project" value="TreeGrafter"/>
</dbReference>
<evidence type="ECO:0000256" key="9">
    <source>
        <dbReference type="SAM" id="MobiDB-lite"/>
    </source>
</evidence>
<sequence length="1104" mass="121786">MGEEKLASFFLKVQAVEETFLLLDPAERGRALNILQSSINKLLSFSGSDSTNSQFGAIQSRNDIASSSFANSHNAAIEVVQRDPHDGGHAQSTDNSGMSRNRRRRKSICQARKRVGSGKQSGPFSTNNVADSSCSVLACEPDSQCQTSDLQKANVASQDQMPSSSSQGLESKEHFDDEFQELASFDCAYDFSQNLAQNPNCSVPATVTSHLPHCAPKYSDPMLNIPAPLDSDACARTQPHFATPLVNASDPHAHNEANCGVSNAHPQYSAILPSTSQTTCDLSHPQYTGAVVSIPAVHTSGSTPQYAVAVLDVSATQAIPACNAHQEHAQYAGTIFTMPQHVASCASAHYSGQVLNMALSEGSRYSSAHYSGTVLHNPNPSCETSSHQQFESSVLDMSTAGSNHCEGSLSQSHGQYSNTNFDMSSGSPVGTGCSAVHYRGTVFDPVAHAAFGQGREISQVMVSASAHFHHQLQQQHQQHLAAGRWRLFVCRGCGEMLTHHRSVKAHVLSHGSSPVSCRFCHQELFNEVAFMHHLCTGLQWKEIAFLSKEIHMCDECGKTFTSKSKLKSHVTGIHQQQVPENAKVTCRFCGLQFNKRYMLFMHYRQHAGGRFVCGMCGAMLNDFVQYSWHMCSHETRRQRFHCRHCQKTFRRSFQYRQHPCQKSKVTDMRVRGCNHKNALAKYQAKISAKVKKKLNTCNSSNDNKELKCGICRKQFAKAKQLELHSRLHTGEKPVQCTLCSLSFRTPKALAKHRQTMGHRQRAGKSDERLYLCSECGKSYFRRPALQRHLRHHRNSKPFACQYCNFRCSEQDNLRSHTARHFSTERNFICELCGAAFHAKKTLEMHHSYKHSSERRFKCPDCPMTFKARNALARHAKEEQKAAAAAVVVGGEEEEQRVDSGVDVGVMDNDGMHLLSQVAMSMPAHDLQQQAVSLDGVEAYPGLSSTSNSSGVGQPHDAVHHPLSHPHPHLAMDPHYTMHPHHHDPQQTLVATNSRAEPSHPLSHLPHHTLEYNQLQTLPAMVPYTSANTSSAAAGMVDASVQRQHNFYVPGSDGAGTGMEGLQQQQQQQQTSGDYTSTFSFIQNFLLPSVGVANLMDLAHASGAK</sequence>
<keyword evidence="6" id="KW-0238">DNA-binding</keyword>
<evidence type="ECO:0000256" key="6">
    <source>
        <dbReference type="ARBA" id="ARBA00023125"/>
    </source>
</evidence>
<dbReference type="InterPro" id="IPR013087">
    <property type="entry name" value="Znf_C2H2_type"/>
</dbReference>
<dbReference type="EMBL" id="PZQS01000013">
    <property type="protein sequence ID" value="PVD19549.1"/>
    <property type="molecule type" value="Genomic_DNA"/>
</dbReference>
<dbReference type="PANTHER" id="PTHR24404">
    <property type="entry name" value="ZINC FINGER PROTEIN"/>
    <property type="match status" value="1"/>
</dbReference>
<feature type="compositionally biased region" description="Polar residues" evidence="9">
    <location>
        <begin position="942"/>
        <end position="951"/>
    </location>
</feature>
<dbReference type="OrthoDB" id="6077919at2759"/>
<evidence type="ECO:0000256" key="3">
    <source>
        <dbReference type="ARBA" id="ARBA00022737"/>
    </source>
</evidence>
<gene>
    <name evidence="11" type="ORF">C0Q70_20039</name>
</gene>
<keyword evidence="2" id="KW-0479">Metal-binding</keyword>
<evidence type="ECO:0000256" key="2">
    <source>
        <dbReference type="ARBA" id="ARBA00022723"/>
    </source>
</evidence>
<keyword evidence="12" id="KW-1185">Reference proteome</keyword>
<feature type="compositionally biased region" description="Polar residues" evidence="9">
    <location>
        <begin position="150"/>
        <end position="169"/>
    </location>
</feature>
<feature type="region of interest" description="Disordered" evidence="9">
    <location>
        <begin position="939"/>
        <end position="964"/>
    </location>
</feature>
<dbReference type="GO" id="GO:0005634">
    <property type="term" value="C:nucleus"/>
    <property type="evidence" value="ECO:0007669"/>
    <property type="project" value="UniProtKB-SubCell"/>
</dbReference>
<evidence type="ECO:0000313" key="12">
    <source>
        <dbReference type="Proteomes" id="UP000245119"/>
    </source>
</evidence>
<feature type="region of interest" description="Disordered" evidence="9">
    <location>
        <begin position="82"/>
        <end position="127"/>
    </location>
</feature>
<dbReference type="Pfam" id="PF00096">
    <property type="entry name" value="zf-C2H2"/>
    <property type="match status" value="2"/>
</dbReference>
<feature type="domain" description="C2H2-type" evidence="10">
    <location>
        <begin position="551"/>
        <end position="579"/>
    </location>
</feature>
<organism evidence="11 12">
    <name type="scientific">Pomacea canaliculata</name>
    <name type="common">Golden apple snail</name>
    <dbReference type="NCBI Taxonomy" id="400727"/>
    <lineage>
        <taxon>Eukaryota</taxon>
        <taxon>Metazoa</taxon>
        <taxon>Spiralia</taxon>
        <taxon>Lophotrochozoa</taxon>
        <taxon>Mollusca</taxon>
        <taxon>Gastropoda</taxon>
        <taxon>Caenogastropoda</taxon>
        <taxon>Architaenioglossa</taxon>
        <taxon>Ampullarioidea</taxon>
        <taxon>Ampullariidae</taxon>
        <taxon>Pomacea</taxon>
    </lineage>
</organism>
<comment type="caution">
    <text evidence="11">The sequence shown here is derived from an EMBL/GenBank/DDBJ whole genome shotgun (WGS) entry which is preliminary data.</text>
</comment>
<name>A0A2T7NEE9_POMCA</name>
<dbReference type="AlphaFoldDB" id="A0A2T7NEE9"/>
<feature type="domain" description="C2H2-type" evidence="10">
    <location>
        <begin position="770"/>
        <end position="797"/>
    </location>
</feature>
<dbReference type="SMART" id="SM00355">
    <property type="entry name" value="ZnF_C2H2"/>
    <property type="match status" value="10"/>
</dbReference>
<dbReference type="InterPro" id="IPR050589">
    <property type="entry name" value="Ikaros_C2H2-ZF"/>
</dbReference>
<dbReference type="Gene3D" id="3.30.160.60">
    <property type="entry name" value="Classic Zinc Finger"/>
    <property type="match status" value="7"/>
</dbReference>
<dbReference type="GO" id="GO:0008270">
    <property type="term" value="F:zinc ion binding"/>
    <property type="evidence" value="ECO:0007669"/>
    <property type="project" value="UniProtKB-KW"/>
</dbReference>
<dbReference type="FunFam" id="3.30.160.60:FF:000446">
    <property type="entry name" value="Zinc finger protein"/>
    <property type="match status" value="1"/>
</dbReference>
<keyword evidence="3" id="KW-0677">Repeat</keyword>
<feature type="compositionally biased region" description="Basic residues" evidence="9">
    <location>
        <begin position="100"/>
        <end position="116"/>
    </location>
</feature>
<keyword evidence="7" id="KW-0539">Nucleus</keyword>
<reference evidence="11 12" key="1">
    <citation type="submission" date="2018-04" db="EMBL/GenBank/DDBJ databases">
        <title>The genome of golden apple snail Pomacea canaliculata provides insight into stress tolerance and invasive adaptation.</title>
        <authorList>
            <person name="Liu C."/>
            <person name="Liu B."/>
            <person name="Ren Y."/>
            <person name="Zhang Y."/>
            <person name="Wang H."/>
            <person name="Li S."/>
            <person name="Jiang F."/>
            <person name="Yin L."/>
            <person name="Zhang G."/>
            <person name="Qian W."/>
            <person name="Fan W."/>
        </authorList>
    </citation>
    <scope>NUCLEOTIDE SEQUENCE [LARGE SCALE GENOMIC DNA]</scope>
    <source>
        <strain evidence="11">SZHN2017</strain>
        <tissue evidence="11">Muscle</tissue>
    </source>
</reference>
<dbReference type="InterPro" id="IPR036236">
    <property type="entry name" value="Znf_C2H2_sf"/>
</dbReference>
<evidence type="ECO:0000256" key="8">
    <source>
        <dbReference type="PROSITE-ProRule" id="PRU00042"/>
    </source>
</evidence>
<evidence type="ECO:0000256" key="4">
    <source>
        <dbReference type="ARBA" id="ARBA00022771"/>
    </source>
</evidence>
<feature type="compositionally biased region" description="Polar residues" evidence="9">
    <location>
        <begin position="90"/>
        <end position="99"/>
    </location>
</feature>
<dbReference type="GO" id="GO:0006357">
    <property type="term" value="P:regulation of transcription by RNA polymerase II"/>
    <property type="evidence" value="ECO:0007669"/>
    <property type="project" value="TreeGrafter"/>
</dbReference>
<comment type="subcellular location">
    <subcellularLocation>
        <location evidence="1">Nucleus</location>
    </subcellularLocation>
</comment>
<accession>A0A2T7NEE9</accession>
<feature type="domain" description="C2H2-type" evidence="10">
    <location>
        <begin position="706"/>
        <end position="733"/>
    </location>
</feature>
<evidence type="ECO:0000256" key="7">
    <source>
        <dbReference type="ARBA" id="ARBA00023242"/>
    </source>
</evidence>
<dbReference type="SUPFAM" id="SSF57667">
    <property type="entry name" value="beta-beta-alpha zinc fingers"/>
    <property type="match status" value="4"/>
</dbReference>
<dbReference type="PROSITE" id="PS00028">
    <property type="entry name" value="ZINC_FINGER_C2H2_1"/>
    <property type="match status" value="6"/>
</dbReference>